<evidence type="ECO:0000313" key="9">
    <source>
        <dbReference type="EMBL" id="KAH9359844.1"/>
    </source>
</evidence>
<evidence type="ECO:0000256" key="5">
    <source>
        <dbReference type="ARBA" id="ARBA00022900"/>
    </source>
</evidence>
<keyword evidence="10" id="KW-1185">Reference proteome</keyword>
<proteinExistence type="inferred from homology"/>
<evidence type="ECO:0000259" key="8">
    <source>
        <dbReference type="SMART" id="SM00093"/>
    </source>
</evidence>
<keyword evidence="6" id="KW-0325">Glycoprotein</keyword>
<dbReference type="GO" id="GO:0004867">
    <property type="term" value="F:serine-type endopeptidase inhibitor activity"/>
    <property type="evidence" value="ECO:0007669"/>
    <property type="project" value="UniProtKB-KW"/>
</dbReference>
<comment type="similarity">
    <text evidence="2 7">Belongs to the serpin family.</text>
</comment>
<dbReference type="InterPro" id="IPR042185">
    <property type="entry name" value="Serpin_sf_2"/>
</dbReference>
<dbReference type="InterPro" id="IPR023796">
    <property type="entry name" value="Serpin_dom"/>
</dbReference>
<comment type="subcellular location">
    <subcellularLocation>
        <location evidence="1">Secreted</location>
    </subcellularLocation>
</comment>
<keyword evidence="5" id="KW-0722">Serine protease inhibitor</keyword>
<dbReference type="PANTHER" id="PTHR11461:SF211">
    <property type="entry name" value="GH10112P-RELATED"/>
    <property type="match status" value="1"/>
</dbReference>
<sequence>MLNLSKRQDVLAAYKLLLDNFDNGFDTVNTILIRKGAEILDQYKEDLKECFAAEARSVDFARDGTKVAEQVNEWAHAKTRGTISQLLDGELQANTAVLLLSAAYFKGVWLTKFKADQTKELPFYNYGRDEVRVPTMWLQRGLRYAALEGLKAAAVEVPYAERQFSMIILLPDDKEGLPALESELGVDVIDEIIDGFAYLNVELWFPKFSFSSNHDLLPALREMGLQNVFTDDADLSGITSGNDLRVSDVKHKAVIEVNEDGTVAAAVTWLSLILRSSFRARPVTPVTIRVDHPFCFVIWDKFNQRAVFMGTVQKL</sequence>
<dbReference type="PANTHER" id="PTHR11461">
    <property type="entry name" value="SERINE PROTEASE INHIBITOR, SERPIN"/>
    <property type="match status" value="1"/>
</dbReference>
<keyword evidence="3" id="KW-0964">Secreted</keyword>
<evidence type="ECO:0000256" key="7">
    <source>
        <dbReference type="RuleBase" id="RU000411"/>
    </source>
</evidence>
<keyword evidence="4" id="KW-0646">Protease inhibitor</keyword>
<evidence type="ECO:0000256" key="6">
    <source>
        <dbReference type="ARBA" id="ARBA00023180"/>
    </source>
</evidence>
<dbReference type="Proteomes" id="UP000821853">
    <property type="component" value="Chromosome 1"/>
</dbReference>
<evidence type="ECO:0000256" key="3">
    <source>
        <dbReference type="ARBA" id="ARBA00022525"/>
    </source>
</evidence>
<feature type="domain" description="Serpin" evidence="8">
    <location>
        <begin position="2"/>
        <end position="315"/>
    </location>
</feature>
<accession>A0A9J6FCK3</accession>
<dbReference type="EMBL" id="JABSTR010000001">
    <property type="protein sequence ID" value="KAH9359844.1"/>
    <property type="molecule type" value="Genomic_DNA"/>
</dbReference>
<dbReference type="InterPro" id="IPR042178">
    <property type="entry name" value="Serpin_sf_1"/>
</dbReference>
<dbReference type="InterPro" id="IPR000215">
    <property type="entry name" value="Serpin_fam"/>
</dbReference>
<reference evidence="9 10" key="1">
    <citation type="journal article" date="2020" name="Cell">
        <title>Large-Scale Comparative Analyses of Tick Genomes Elucidate Their Genetic Diversity and Vector Capacities.</title>
        <authorList>
            <consortium name="Tick Genome and Microbiome Consortium (TIGMIC)"/>
            <person name="Jia N."/>
            <person name="Wang J."/>
            <person name="Shi W."/>
            <person name="Du L."/>
            <person name="Sun Y."/>
            <person name="Zhan W."/>
            <person name="Jiang J.F."/>
            <person name="Wang Q."/>
            <person name="Zhang B."/>
            <person name="Ji P."/>
            <person name="Bell-Sakyi L."/>
            <person name="Cui X.M."/>
            <person name="Yuan T.T."/>
            <person name="Jiang B.G."/>
            <person name="Yang W.F."/>
            <person name="Lam T.T."/>
            <person name="Chang Q.C."/>
            <person name="Ding S.J."/>
            <person name="Wang X.J."/>
            <person name="Zhu J.G."/>
            <person name="Ruan X.D."/>
            <person name="Zhao L."/>
            <person name="Wei J.T."/>
            <person name="Ye R.Z."/>
            <person name="Que T.C."/>
            <person name="Du C.H."/>
            <person name="Zhou Y.H."/>
            <person name="Cheng J.X."/>
            <person name="Dai P.F."/>
            <person name="Guo W.B."/>
            <person name="Han X.H."/>
            <person name="Huang E.J."/>
            <person name="Li L.F."/>
            <person name="Wei W."/>
            <person name="Gao Y.C."/>
            <person name="Liu J.Z."/>
            <person name="Shao H.Z."/>
            <person name="Wang X."/>
            <person name="Wang C.C."/>
            <person name="Yang T.C."/>
            <person name="Huo Q.B."/>
            <person name="Li W."/>
            <person name="Chen H.Y."/>
            <person name="Chen S.E."/>
            <person name="Zhou L.G."/>
            <person name="Ni X.B."/>
            <person name="Tian J.H."/>
            <person name="Sheng Y."/>
            <person name="Liu T."/>
            <person name="Pan Y.S."/>
            <person name="Xia L.Y."/>
            <person name="Li J."/>
            <person name="Zhao F."/>
            <person name="Cao W.C."/>
        </authorList>
    </citation>
    <scope>NUCLEOTIDE SEQUENCE [LARGE SCALE GENOMIC DNA]</scope>
    <source>
        <strain evidence="9">HaeL-2018</strain>
    </source>
</reference>
<evidence type="ECO:0000313" key="10">
    <source>
        <dbReference type="Proteomes" id="UP000821853"/>
    </source>
</evidence>
<dbReference type="Pfam" id="PF00079">
    <property type="entry name" value="Serpin"/>
    <property type="match status" value="1"/>
</dbReference>
<evidence type="ECO:0000256" key="4">
    <source>
        <dbReference type="ARBA" id="ARBA00022690"/>
    </source>
</evidence>
<dbReference type="InterPro" id="IPR036186">
    <property type="entry name" value="Serpin_sf"/>
</dbReference>
<dbReference type="GO" id="GO:0005615">
    <property type="term" value="C:extracellular space"/>
    <property type="evidence" value="ECO:0007669"/>
    <property type="project" value="InterPro"/>
</dbReference>
<dbReference type="OMA" id="NEWAHAK"/>
<dbReference type="OrthoDB" id="6515587at2759"/>
<dbReference type="Gene3D" id="3.30.497.10">
    <property type="entry name" value="Antithrombin, subunit I, domain 2"/>
    <property type="match status" value="1"/>
</dbReference>
<evidence type="ECO:0000256" key="1">
    <source>
        <dbReference type="ARBA" id="ARBA00004613"/>
    </source>
</evidence>
<evidence type="ECO:0000256" key="2">
    <source>
        <dbReference type="ARBA" id="ARBA00009500"/>
    </source>
</evidence>
<comment type="caution">
    <text evidence="9">The sequence shown here is derived from an EMBL/GenBank/DDBJ whole genome shotgun (WGS) entry which is preliminary data.</text>
</comment>
<dbReference type="Gene3D" id="2.30.39.10">
    <property type="entry name" value="Alpha-1-antitrypsin, domain 1"/>
    <property type="match status" value="1"/>
</dbReference>
<dbReference type="SMART" id="SM00093">
    <property type="entry name" value="SERPIN"/>
    <property type="match status" value="1"/>
</dbReference>
<name>A0A9J6FCK3_HAELO</name>
<gene>
    <name evidence="9" type="ORF">HPB48_002443</name>
</gene>
<dbReference type="VEuPathDB" id="VectorBase:HLOH_063186"/>
<organism evidence="9 10">
    <name type="scientific">Haemaphysalis longicornis</name>
    <name type="common">Bush tick</name>
    <dbReference type="NCBI Taxonomy" id="44386"/>
    <lineage>
        <taxon>Eukaryota</taxon>
        <taxon>Metazoa</taxon>
        <taxon>Ecdysozoa</taxon>
        <taxon>Arthropoda</taxon>
        <taxon>Chelicerata</taxon>
        <taxon>Arachnida</taxon>
        <taxon>Acari</taxon>
        <taxon>Parasitiformes</taxon>
        <taxon>Ixodida</taxon>
        <taxon>Ixodoidea</taxon>
        <taxon>Ixodidae</taxon>
        <taxon>Haemaphysalinae</taxon>
        <taxon>Haemaphysalis</taxon>
    </lineage>
</organism>
<protein>
    <recommendedName>
        <fullName evidence="8">Serpin domain-containing protein</fullName>
    </recommendedName>
</protein>
<dbReference type="AlphaFoldDB" id="A0A9J6FCK3"/>
<dbReference type="SUPFAM" id="SSF56574">
    <property type="entry name" value="Serpins"/>
    <property type="match status" value="1"/>
</dbReference>